<proteinExistence type="predicted"/>
<dbReference type="RefSeq" id="WP_069034688.1">
    <property type="nucleotide sequence ID" value="NZ_MDKC01000033.1"/>
</dbReference>
<gene>
    <name evidence="1" type="ORF">BED47_10260</name>
</gene>
<name>A0ABX2ZQT4_9BACI</name>
<dbReference type="Proteomes" id="UP000094580">
    <property type="component" value="Unassembled WGS sequence"/>
</dbReference>
<evidence type="ECO:0000313" key="2">
    <source>
        <dbReference type="Proteomes" id="UP000094580"/>
    </source>
</evidence>
<comment type="caution">
    <text evidence="1">The sequence shown here is derived from an EMBL/GenBank/DDBJ whole genome shotgun (WGS) entry which is preliminary data.</text>
</comment>
<dbReference type="EMBL" id="MDKC01000033">
    <property type="protein sequence ID" value="ODG90824.1"/>
    <property type="molecule type" value="Genomic_DNA"/>
</dbReference>
<reference evidence="1 2" key="1">
    <citation type="submission" date="2016-07" db="EMBL/GenBank/DDBJ databases">
        <authorList>
            <person name="Townsley L."/>
            <person name="Shank E.A."/>
        </authorList>
    </citation>
    <scope>NUCLEOTIDE SEQUENCE [LARGE SCALE GENOMIC DNA]</scope>
    <source>
        <strain evidence="1 2">CH01</strain>
    </source>
</reference>
<protein>
    <submittedName>
        <fullName evidence="1">Uncharacterized protein</fullName>
    </submittedName>
</protein>
<organism evidence="1 2">
    <name type="scientific">Gottfriedia luciferensis</name>
    <dbReference type="NCBI Taxonomy" id="178774"/>
    <lineage>
        <taxon>Bacteria</taxon>
        <taxon>Bacillati</taxon>
        <taxon>Bacillota</taxon>
        <taxon>Bacilli</taxon>
        <taxon>Bacillales</taxon>
        <taxon>Bacillaceae</taxon>
        <taxon>Gottfriedia</taxon>
    </lineage>
</organism>
<keyword evidence="2" id="KW-1185">Reference proteome</keyword>
<sequence>MTVIEKLASSLGRRNGESNIQLAIKVVDQNDENIVKGLNRTCNTEPQKLILINMSYRKKQTD</sequence>
<evidence type="ECO:0000313" key="1">
    <source>
        <dbReference type="EMBL" id="ODG90824.1"/>
    </source>
</evidence>
<accession>A0ABX2ZQT4</accession>